<gene>
    <name evidence="5" type="ORF">M23134_06820</name>
</gene>
<dbReference type="SUPFAM" id="SSF46894">
    <property type="entry name" value="C-terminal effector domain of the bipartite response regulators"/>
    <property type="match status" value="1"/>
</dbReference>
<dbReference type="InterPro" id="IPR036388">
    <property type="entry name" value="WH-like_DNA-bd_sf"/>
</dbReference>
<dbReference type="Gene3D" id="1.10.10.10">
    <property type="entry name" value="Winged helix-like DNA-binding domain superfamily/Winged helix DNA-binding domain"/>
    <property type="match status" value="1"/>
</dbReference>
<evidence type="ECO:0000256" key="2">
    <source>
        <dbReference type="ARBA" id="ARBA00023125"/>
    </source>
</evidence>
<keyword evidence="6" id="KW-1185">Reference proteome</keyword>
<sequence>MLHCYIVKTLSKNLGLIQGEAVLKYVAPKKHSHLNDVLVPIMPMNEDTILVVDDDKDNLQVVIHYLESKNKHYHFLSAPNGLVAMRVLQKRLPDLIITDWDMPLMNGIELIRQLKTQPSTADIPVIIITGVNTDHQNLQIAFEAGAVDYIRKPVNHLELYARIGSALSTYKAMRTIKRQQVIIEDQKNRELSTQTIQLTQKNQLLHAIQEKVQTVAYKLRGELKQEVRQIEKLIKSNLSLDNEWDVFRLHFENVHPHFFEDLQQRYPGLSLNDQRHCAYLKIGLSNKEIAHIFNISASSVITHHYRIKKKIGMTGEQKLVDFILQMG</sequence>
<dbReference type="GO" id="GO:0003677">
    <property type="term" value="F:DNA binding"/>
    <property type="evidence" value="ECO:0007669"/>
    <property type="project" value="UniProtKB-KW"/>
</dbReference>
<evidence type="ECO:0000313" key="6">
    <source>
        <dbReference type="Proteomes" id="UP000004095"/>
    </source>
</evidence>
<organism evidence="5 6">
    <name type="scientific">Microscilla marina ATCC 23134</name>
    <dbReference type="NCBI Taxonomy" id="313606"/>
    <lineage>
        <taxon>Bacteria</taxon>
        <taxon>Pseudomonadati</taxon>
        <taxon>Bacteroidota</taxon>
        <taxon>Cytophagia</taxon>
        <taxon>Cytophagales</taxon>
        <taxon>Microscillaceae</taxon>
        <taxon>Microscilla</taxon>
    </lineage>
</organism>
<dbReference type="Gene3D" id="3.40.50.2300">
    <property type="match status" value="1"/>
</dbReference>
<dbReference type="PANTHER" id="PTHR44591">
    <property type="entry name" value="STRESS RESPONSE REGULATOR PROTEIN 1"/>
    <property type="match status" value="1"/>
</dbReference>
<dbReference type="InterPro" id="IPR001789">
    <property type="entry name" value="Sig_transdc_resp-reg_receiver"/>
</dbReference>
<name>A1ZQ10_MICM2</name>
<dbReference type="Pfam" id="PF00196">
    <property type="entry name" value="GerE"/>
    <property type="match status" value="1"/>
</dbReference>
<accession>A1ZQ10</accession>
<dbReference type="EMBL" id="AAWS01000023">
    <property type="protein sequence ID" value="EAY27419.1"/>
    <property type="molecule type" value="Genomic_DNA"/>
</dbReference>
<feature type="domain" description="Response regulatory" evidence="4">
    <location>
        <begin position="48"/>
        <end position="167"/>
    </location>
</feature>
<reference evidence="5 6" key="1">
    <citation type="submission" date="2007-01" db="EMBL/GenBank/DDBJ databases">
        <authorList>
            <person name="Haygood M."/>
            <person name="Podell S."/>
            <person name="Anderson C."/>
            <person name="Hopkinson B."/>
            <person name="Roe K."/>
            <person name="Barbeau K."/>
            <person name="Gaasterland T."/>
            <person name="Ferriera S."/>
            <person name="Johnson J."/>
            <person name="Kravitz S."/>
            <person name="Beeson K."/>
            <person name="Sutton G."/>
            <person name="Rogers Y.-H."/>
            <person name="Friedman R."/>
            <person name="Frazier M."/>
            <person name="Venter J.C."/>
        </authorList>
    </citation>
    <scope>NUCLEOTIDE SEQUENCE [LARGE SCALE GENOMIC DNA]</scope>
    <source>
        <strain evidence="5 6">ATCC 23134</strain>
    </source>
</reference>
<dbReference type="SUPFAM" id="SSF52172">
    <property type="entry name" value="CheY-like"/>
    <property type="match status" value="1"/>
</dbReference>
<evidence type="ECO:0000259" key="4">
    <source>
        <dbReference type="PROSITE" id="PS50110"/>
    </source>
</evidence>
<proteinExistence type="predicted"/>
<dbReference type="GO" id="GO:0000160">
    <property type="term" value="P:phosphorelay signal transduction system"/>
    <property type="evidence" value="ECO:0007669"/>
    <property type="project" value="InterPro"/>
</dbReference>
<dbReference type="Proteomes" id="UP000004095">
    <property type="component" value="Unassembled WGS sequence"/>
</dbReference>
<dbReference type="PROSITE" id="PS50110">
    <property type="entry name" value="RESPONSE_REGULATORY"/>
    <property type="match status" value="1"/>
</dbReference>
<evidence type="ECO:0000256" key="3">
    <source>
        <dbReference type="PROSITE-ProRule" id="PRU00169"/>
    </source>
</evidence>
<feature type="modified residue" description="4-aspartylphosphate" evidence="3">
    <location>
        <position position="99"/>
    </location>
</feature>
<dbReference type="Pfam" id="PF00072">
    <property type="entry name" value="Response_reg"/>
    <property type="match status" value="1"/>
</dbReference>
<keyword evidence="2" id="KW-0238">DNA-binding</keyword>
<dbReference type="PANTHER" id="PTHR44591:SF23">
    <property type="entry name" value="CHEY SUBFAMILY"/>
    <property type="match status" value="1"/>
</dbReference>
<dbReference type="InterPro" id="IPR000792">
    <property type="entry name" value="Tscrpt_reg_LuxR_C"/>
</dbReference>
<evidence type="ECO:0000256" key="1">
    <source>
        <dbReference type="ARBA" id="ARBA00022553"/>
    </source>
</evidence>
<keyword evidence="1 3" id="KW-0597">Phosphoprotein</keyword>
<dbReference type="AlphaFoldDB" id="A1ZQ10"/>
<dbReference type="InterPro" id="IPR050595">
    <property type="entry name" value="Bact_response_regulator"/>
</dbReference>
<dbReference type="InterPro" id="IPR016032">
    <property type="entry name" value="Sig_transdc_resp-reg_C-effctor"/>
</dbReference>
<comment type="caution">
    <text evidence="5">The sequence shown here is derived from an EMBL/GenBank/DDBJ whole genome shotgun (WGS) entry which is preliminary data.</text>
</comment>
<dbReference type="InterPro" id="IPR011006">
    <property type="entry name" value="CheY-like_superfamily"/>
</dbReference>
<dbReference type="SMART" id="SM00448">
    <property type="entry name" value="REC"/>
    <property type="match status" value="1"/>
</dbReference>
<protein>
    <submittedName>
        <fullName evidence="5">Response regulator/phosphatase</fullName>
    </submittedName>
</protein>
<dbReference type="GO" id="GO:0006355">
    <property type="term" value="P:regulation of DNA-templated transcription"/>
    <property type="evidence" value="ECO:0007669"/>
    <property type="project" value="InterPro"/>
</dbReference>
<dbReference type="eggNOG" id="COG3437">
    <property type="taxonomic scope" value="Bacteria"/>
</dbReference>
<evidence type="ECO:0000313" key="5">
    <source>
        <dbReference type="EMBL" id="EAY27419.1"/>
    </source>
</evidence>
<dbReference type="SMART" id="SM00421">
    <property type="entry name" value="HTH_LUXR"/>
    <property type="match status" value="1"/>
</dbReference>
<dbReference type="PROSITE" id="PS00622">
    <property type="entry name" value="HTH_LUXR_1"/>
    <property type="match status" value="1"/>
</dbReference>